<sequence>MDKYIKNYKYTKCIGHGSYSKVYLGSNITTGQVCAIKIINYFNIAKKLKERLDTEIELMKRLDHPHIVKFIDVIKDDEDIYIISEYCEGGTLSKLLKKSLTEQDAKLLIKQLANGLQYLHNNCIIHRDLKPENILLTNSGQIKIADFGFAREYSENTMMNTICGSPLYMSPEVLLKNKYNAKTDLWSVGVIMYQMIYYNHPYNHPKNIIELLKNIKSRKIDYTTKSVSPECYTLLTGLLAVNPNDRISWDEFFNSSWITSSANTSGQSNITTILDRPDKSIKPAKPPELDKLIVQNIVDRKSTAPIKIPPKTKKVAFADTTAPIKTPIKASSYEKPPNKKYSIVDCLFEDYIKKPTGHDDIVEYVKDNHIDNNSLYDYMTKPINILKNSLRYFSL</sequence>
<dbReference type="EMBL" id="MK072134">
    <property type="protein sequence ID" value="AYV79137.1"/>
    <property type="molecule type" value="Genomic_DNA"/>
</dbReference>
<protein>
    <submittedName>
        <fullName evidence="7">Serine/threonine protein kinase</fullName>
    </submittedName>
</protein>
<evidence type="ECO:0000256" key="5">
    <source>
        <dbReference type="PROSITE-ProRule" id="PRU10141"/>
    </source>
</evidence>
<organism evidence="7">
    <name type="scientific">Faunusvirus sp</name>
    <dbReference type="NCBI Taxonomy" id="2487766"/>
    <lineage>
        <taxon>Viruses</taxon>
        <taxon>Varidnaviria</taxon>
        <taxon>Bamfordvirae</taxon>
        <taxon>Nucleocytoviricota</taxon>
        <taxon>Megaviricetes</taxon>
        <taxon>Imitervirales</taxon>
        <taxon>Mimiviridae</taxon>
    </lineage>
</organism>
<evidence type="ECO:0000256" key="2">
    <source>
        <dbReference type="ARBA" id="ARBA00022741"/>
    </source>
</evidence>
<dbReference type="SMART" id="SM00220">
    <property type="entry name" value="S_TKc"/>
    <property type="match status" value="1"/>
</dbReference>
<name>A0A3G4ZW58_9VIRU</name>
<dbReference type="GO" id="GO:0004674">
    <property type="term" value="F:protein serine/threonine kinase activity"/>
    <property type="evidence" value="ECO:0007669"/>
    <property type="project" value="UniProtKB-KW"/>
</dbReference>
<dbReference type="GO" id="GO:0016020">
    <property type="term" value="C:membrane"/>
    <property type="evidence" value="ECO:0007669"/>
    <property type="project" value="TreeGrafter"/>
</dbReference>
<dbReference type="SUPFAM" id="SSF56112">
    <property type="entry name" value="Protein kinase-like (PK-like)"/>
    <property type="match status" value="1"/>
</dbReference>
<dbReference type="PROSITE" id="PS00108">
    <property type="entry name" value="PROTEIN_KINASE_ST"/>
    <property type="match status" value="1"/>
</dbReference>
<dbReference type="PANTHER" id="PTHR24348:SF22">
    <property type="entry name" value="NON-SPECIFIC SERINE_THREONINE PROTEIN KINASE"/>
    <property type="match status" value="1"/>
</dbReference>
<dbReference type="GO" id="GO:0005524">
    <property type="term" value="F:ATP binding"/>
    <property type="evidence" value="ECO:0007669"/>
    <property type="project" value="UniProtKB-UniRule"/>
</dbReference>
<evidence type="ECO:0000256" key="4">
    <source>
        <dbReference type="ARBA" id="ARBA00022840"/>
    </source>
</evidence>
<dbReference type="PANTHER" id="PTHR24348">
    <property type="entry name" value="SERINE/THREONINE-PROTEIN KINASE UNC-51-RELATED"/>
    <property type="match status" value="1"/>
</dbReference>
<evidence type="ECO:0000256" key="3">
    <source>
        <dbReference type="ARBA" id="ARBA00022777"/>
    </source>
</evidence>
<dbReference type="FunFam" id="3.30.200.20:FF:000042">
    <property type="entry name" value="Aurora kinase A"/>
    <property type="match status" value="1"/>
</dbReference>
<dbReference type="InterPro" id="IPR000719">
    <property type="entry name" value="Prot_kinase_dom"/>
</dbReference>
<evidence type="ECO:0000256" key="1">
    <source>
        <dbReference type="ARBA" id="ARBA00022679"/>
    </source>
</evidence>
<dbReference type="PROSITE" id="PS00107">
    <property type="entry name" value="PROTEIN_KINASE_ATP"/>
    <property type="match status" value="1"/>
</dbReference>
<feature type="domain" description="Protein kinase" evidence="6">
    <location>
        <begin position="8"/>
        <end position="258"/>
    </location>
</feature>
<dbReference type="InterPro" id="IPR017441">
    <property type="entry name" value="Protein_kinase_ATP_BS"/>
</dbReference>
<dbReference type="FunFam" id="1.10.510.10:FF:000571">
    <property type="entry name" value="Maternal embryonic leucine zipper kinase"/>
    <property type="match status" value="1"/>
</dbReference>
<reference evidence="7" key="1">
    <citation type="submission" date="2018-10" db="EMBL/GenBank/DDBJ databases">
        <title>Hidden diversity of soil giant viruses.</title>
        <authorList>
            <person name="Schulz F."/>
            <person name="Alteio L."/>
            <person name="Goudeau D."/>
            <person name="Ryan E.M."/>
            <person name="Malmstrom R.R."/>
            <person name="Blanchard J."/>
            <person name="Woyke T."/>
        </authorList>
    </citation>
    <scope>NUCLEOTIDE SEQUENCE</scope>
    <source>
        <strain evidence="7">FNV1</strain>
    </source>
</reference>
<feature type="binding site" evidence="5">
    <location>
        <position position="47"/>
    </location>
    <ligand>
        <name>ATP</name>
        <dbReference type="ChEBI" id="CHEBI:30616"/>
    </ligand>
</feature>
<dbReference type="InterPro" id="IPR045269">
    <property type="entry name" value="Atg1-like"/>
</dbReference>
<evidence type="ECO:0000313" key="7">
    <source>
        <dbReference type="EMBL" id="AYV79137.1"/>
    </source>
</evidence>
<keyword evidence="2 5" id="KW-0547">Nucleotide-binding</keyword>
<gene>
    <name evidence="7" type="ORF">Faunusvirus3_17</name>
</gene>
<dbReference type="InterPro" id="IPR011009">
    <property type="entry name" value="Kinase-like_dom_sf"/>
</dbReference>
<keyword evidence="7" id="KW-0723">Serine/threonine-protein kinase</keyword>
<keyword evidence="4 5" id="KW-0067">ATP-binding</keyword>
<keyword evidence="3 7" id="KW-0418">Kinase</keyword>
<accession>A0A3G4ZW58</accession>
<evidence type="ECO:0000259" key="6">
    <source>
        <dbReference type="PROSITE" id="PS50011"/>
    </source>
</evidence>
<keyword evidence="1" id="KW-0808">Transferase</keyword>
<proteinExistence type="predicted"/>
<dbReference type="InterPro" id="IPR008271">
    <property type="entry name" value="Ser/Thr_kinase_AS"/>
</dbReference>
<dbReference type="Gene3D" id="1.10.510.10">
    <property type="entry name" value="Transferase(Phosphotransferase) domain 1"/>
    <property type="match status" value="1"/>
</dbReference>
<dbReference type="PROSITE" id="PS50011">
    <property type="entry name" value="PROTEIN_KINASE_DOM"/>
    <property type="match status" value="1"/>
</dbReference>
<dbReference type="Pfam" id="PF00069">
    <property type="entry name" value="Pkinase"/>
    <property type="match status" value="1"/>
</dbReference>